<dbReference type="Pfam" id="PF00072">
    <property type="entry name" value="Response_reg"/>
    <property type="match status" value="1"/>
</dbReference>
<dbReference type="Gene3D" id="3.30.565.10">
    <property type="entry name" value="Histidine kinase-like ATPase, C-terminal domain"/>
    <property type="match status" value="1"/>
</dbReference>
<evidence type="ECO:0000259" key="9">
    <source>
        <dbReference type="PROSITE" id="PS50110"/>
    </source>
</evidence>
<proteinExistence type="predicted"/>
<evidence type="ECO:0000256" key="4">
    <source>
        <dbReference type="ARBA" id="ARBA00022679"/>
    </source>
</evidence>
<dbReference type="InterPro" id="IPR003018">
    <property type="entry name" value="GAF"/>
</dbReference>
<protein>
    <recommendedName>
        <fullName evidence="2">histidine kinase</fullName>
        <ecNumber evidence="2">2.7.13.3</ecNumber>
    </recommendedName>
</protein>
<dbReference type="Gene3D" id="3.40.50.2300">
    <property type="match status" value="1"/>
</dbReference>
<dbReference type="InterPro" id="IPR005467">
    <property type="entry name" value="His_kinase_dom"/>
</dbReference>
<dbReference type="SMART" id="SM00448">
    <property type="entry name" value="REC"/>
    <property type="match status" value="1"/>
</dbReference>
<dbReference type="SMART" id="SM00065">
    <property type="entry name" value="GAF"/>
    <property type="match status" value="1"/>
</dbReference>
<dbReference type="InterPro" id="IPR029016">
    <property type="entry name" value="GAF-like_dom_sf"/>
</dbReference>
<dbReference type="InterPro" id="IPR036890">
    <property type="entry name" value="HATPase_C_sf"/>
</dbReference>
<keyword evidence="3 7" id="KW-0597">Phosphoprotein</keyword>
<dbReference type="CDD" id="cd00082">
    <property type="entry name" value="HisKA"/>
    <property type="match status" value="1"/>
</dbReference>
<dbReference type="PROSITE" id="PS50109">
    <property type="entry name" value="HIS_KIN"/>
    <property type="match status" value="1"/>
</dbReference>
<evidence type="ECO:0000256" key="6">
    <source>
        <dbReference type="ARBA" id="ARBA00023012"/>
    </source>
</evidence>
<accession>A0AB39KPF8</accession>
<dbReference type="Pfam" id="PF13185">
    <property type="entry name" value="GAF_2"/>
    <property type="match status" value="1"/>
</dbReference>
<dbReference type="Pfam" id="PF02518">
    <property type="entry name" value="HATPase_c"/>
    <property type="match status" value="1"/>
</dbReference>
<dbReference type="Gene3D" id="1.10.287.130">
    <property type="match status" value="1"/>
</dbReference>
<dbReference type="InterPro" id="IPR011006">
    <property type="entry name" value="CheY-like_superfamily"/>
</dbReference>
<dbReference type="CDD" id="cd17546">
    <property type="entry name" value="REC_hyHK_CKI1_RcsC-like"/>
    <property type="match status" value="1"/>
</dbReference>
<evidence type="ECO:0000256" key="1">
    <source>
        <dbReference type="ARBA" id="ARBA00000085"/>
    </source>
</evidence>
<dbReference type="SMART" id="SM00387">
    <property type="entry name" value="HATPase_c"/>
    <property type="match status" value="1"/>
</dbReference>
<dbReference type="SMART" id="SM00388">
    <property type="entry name" value="HisKA"/>
    <property type="match status" value="1"/>
</dbReference>
<evidence type="ECO:0000256" key="3">
    <source>
        <dbReference type="ARBA" id="ARBA00022553"/>
    </source>
</evidence>
<dbReference type="SUPFAM" id="SSF52172">
    <property type="entry name" value="CheY-like"/>
    <property type="match status" value="1"/>
</dbReference>
<dbReference type="GO" id="GO:0000155">
    <property type="term" value="F:phosphorelay sensor kinase activity"/>
    <property type="evidence" value="ECO:0007669"/>
    <property type="project" value="InterPro"/>
</dbReference>
<dbReference type="PROSITE" id="PS50110">
    <property type="entry name" value="RESPONSE_REGULATORY"/>
    <property type="match status" value="1"/>
</dbReference>
<dbReference type="PRINTS" id="PR00344">
    <property type="entry name" value="BCTRLSENSOR"/>
</dbReference>
<evidence type="ECO:0000259" key="8">
    <source>
        <dbReference type="PROSITE" id="PS50109"/>
    </source>
</evidence>
<feature type="domain" description="Histidine kinase" evidence="8">
    <location>
        <begin position="188"/>
        <end position="404"/>
    </location>
</feature>
<dbReference type="EC" id="2.7.13.3" evidence="2"/>
<reference evidence="10" key="1">
    <citation type="submission" date="2024-06" db="EMBL/GenBank/DDBJ databases">
        <title>Caulobacter inopinatus, sp. nov.</title>
        <authorList>
            <person name="Donachie S.P."/>
        </authorList>
    </citation>
    <scope>NUCLEOTIDE SEQUENCE</scope>
    <source>
        <strain evidence="10">73W</strain>
    </source>
</reference>
<evidence type="ECO:0000313" key="10">
    <source>
        <dbReference type="EMBL" id="XDO95497.1"/>
    </source>
</evidence>
<dbReference type="InterPro" id="IPR036097">
    <property type="entry name" value="HisK_dim/P_sf"/>
</dbReference>
<gene>
    <name evidence="10" type="ORF">ABOZ73_11810</name>
</gene>
<evidence type="ECO:0000256" key="5">
    <source>
        <dbReference type="ARBA" id="ARBA00022777"/>
    </source>
</evidence>
<feature type="modified residue" description="4-aspartylphosphate" evidence="7">
    <location>
        <position position="473"/>
    </location>
</feature>
<dbReference type="InterPro" id="IPR003661">
    <property type="entry name" value="HisK_dim/P_dom"/>
</dbReference>
<evidence type="ECO:0000256" key="2">
    <source>
        <dbReference type="ARBA" id="ARBA00012438"/>
    </source>
</evidence>
<dbReference type="FunFam" id="3.30.565.10:FF:000010">
    <property type="entry name" value="Sensor histidine kinase RcsC"/>
    <property type="match status" value="1"/>
</dbReference>
<sequence>MNSSGAASIEALAILIDAVEQLAGATTPADVGRVVRTTARQLTGADGITVVMREGAKVRYIDEDAIAPLWKGQAFPIENCISGWAMLNRQSVSIGDIRQDPRVPLPLYEPTFVRSLIMTPVRPEDPIASIGAYWAQPGAPTPKAVAVLEMIARAARVALENVRLQASLNDALTLAQAASRAKSDFLANMSHEIRTPLNGMVGAVEGLARTGMSGEQTALLDLLKDSSADLEQALGDILDFAGMEEGTTALVRAPLRLGDLVRETAGLFERRFAEKGLAFQVRVAEAAETWTSGDRVRLRQVISHLLANAAKFTDAGEVSIEATRAADGFHIAVSDTGRGFDMTQSERLFDHFEQADASSTRSVGGAGLGLAIGRRLATMMGGRLEAKSRTGEGSTFTLVVPLPACEPPADAGRSDDGGLERALRILVVDDHPTNRKVAELILAQVGAEVSSAEGGAEACALFADDRFDAILMDVQMPGMDGLTATRRIRAMEAERRQPRTPILMLTASALPEHVEASRAAGADQHLTKPIQPASLFAALREATARAA</sequence>
<dbReference type="PANTHER" id="PTHR45339:SF1">
    <property type="entry name" value="HYBRID SIGNAL TRANSDUCTION HISTIDINE KINASE J"/>
    <property type="match status" value="1"/>
</dbReference>
<dbReference type="PANTHER" id="PTHR45339">
    <property type="entry name" value="HYBRID SIGNAL TRANSDUCTION HISTIDINE KINASE J"/>
    <property type="match status" value="1"/>
</dbReference>
<dbReference type="Gene3D" id="3.30.450.40">
    <property type="match status" value="1"/>
</dbReference>
<dbReference type="InterPro" id="IPR001789">
    <property type="entry name" value="Sig_transdc_resp-reg_receiver"/>
</dbReference>
<comment type="catalytic activity">
    <reaction evidence="1">
        <text>ATP + protein L-histidine = ADP + protein N-phospho-L-histidine.</text>
        <dbReference type="EC" id="2.7.13.3"/>
    </reaction>
</comment>
<dbReference type="SUPFAM" id="SSF47384">
    <property type="entry name" value="Homodimeric domain of signal transducing histidine kinase"/>
    <property type="match status" value="1"/>
</dbReference>
<keyword evidence="5" id="KW-0418">Kinase</keyword>
<dbReference type="Pfam" id="PF00512">
    <property type="entry name" value="HisKA"/>
    <property type="match status" value="1"/>
</dbReference>
<keyword evidence="6" id="KW-0902">Two-component regulatory system</keyword>
<dbReference type="RefSeq" id="WP_369058346.1">
    <property type="nucleotide sequence ID" value="NZ_CP158375.1"/>
</dbReference>
<dbReference type="InterPro" id="IPR004358">
    <property type="entry name" value="Sig_transdc_His_kin-like_C"/>
</dbReference>
<feature type="domain" description="Response regulatory" evidence="9">
    <location>
        <begin position="424"/>
        <end position="543"/>
    </location>
</feature>
<name>A0AB39KPF8_9CAUL</name>
<dbReference type="SUPFAM" id="SSF55874">
    <property type="entry name" value="ATPase domain of HSP90 chaperone/DNA topoisomerase II/histidine kinase"/>
    <property type="match status" value="1"/>
</dbReference>
<dbReference type="AlphaFoldDB" id="A0AB39KPF8"/>
<organism evidence="10">
    <name type="scientific">Caulobacter sp. 73W</name>
    <dbReference type="NCBI Taxonomy" id="3161137"/>
    <lineage>
        <taxon>Bacteria</taxon>
        <taxon>Pseudomonadati</taxon>
        <taxon>Pseudomonadota</taxon>
        <taxon>Alphaproteobacteria</taxon>
        <taxon>Caulobacterales</taxon>
        <taxon>Caulobacteraceae</taxon>
        <taxon>Caulobacter</taxon>
    </lineage>
</organism>
<dbReference type="EMBL" id="CP158375">
    <property type="protein sequence ID" value="XDO95497.1"/>
    <property type="molecule type" value="Genomic_DNA"/>
</dbReference>
<dbReference type="InterPro" id="IPR003594">
    <property type="entry name" value="HATPase_dom"/>
</dbReference>
<evidence type="ECO:0000256" key="7">
    <source>
        <dbReference type="PROSITE-ProRule" id="PRU00169"/>
    </source>
</evidence>
<keyword evidence="4" id="KW-0808">Transferase</keyword>
<dbReference type="SUPFAM" id="SSF55781">
    <property type="entry name" value="GAF domain-like"/>
    <property type="match status" value="1"/>
</dbReference>